<evidence type="ECO:0000259" key="14">
    <source>
        <dbReference type="Pfam" id="PF00593"/>
    </source>
</evidence>
<feature type="chain" id="PRO_5046902084" evidence="13">
    <location>
        <begin position="26"/>
        <end position="665"/>
    </location>
</feature>
<evidence type="ECO:0000256" key="3">
    <source>
        <dbReference type="ARBA" id="ARBA00022452"/>
    </source>
</evidence>
<keyword evidence="9 10" id="KW-0998">Cell outer membrane</keyword>
<feature type="compositionally biased region" description="Basic and acidic residues" evidence="12">
    <location>
        <begin position="31"/>
        <end position="44"/>
    </location>
</feature>
<evidence type="ECO:0000256" key="11">
    <source>
        <dbReference type="RuleBase" id="RU003357"/>
    </source>
</evidence>
<evidence type="ECO:0000256" key="1">
    <source>
        <dbReference type="ARBA" id="ARBA00004571"/>
    </source>
</evidence>
<feature type="domain" description="TonB-dependent receptor plug" evidence="15">
    <location>
        <begin position="63"/>
        <end position="172"/>
    </location>
</feature>
<evidence type="ECO:0000256" key="9">
    <source>
        <dbReference type="ARBA" id="ARBA00023237"/>
    </source>
</evidence>
<keyword evidence="7 10" id="KW-0472">Membrane</keyword>
<dbReference type="InterPro" id="IPR012910">
    <property type="entry name" value="Plug_dom"/>
</dbReference>
<organism evidence="16 17">
    <name type="scientific">Novosphingobium album</name>
    <name type="common">ex Liu et al. 2023</name>
    <dbReference type="NCBI Taxonomy" id="3031130"/>
    <lineage>
        <taxon>Bacteria</taxon>
        <taxon>Pseudomonadati</taxon>
        <taxon>Pseudomonadota</taxon>
        <taxon>Alphaproteobacteria</taxon>
        <taxon>Sphingomonadales</taxon>
        <taxon>Sphingomonadaceae</taxon>
        <taxon>Novosphingobium</taxon>
    </lineage>
</organism>
<keyword evidence="3 10" id="KW-1134">Transmembrane beta strand</keyword>
<keyword evidence="4 10" id="KW-0812">Transmembrane</keyword>
<protein>
    <submittedName>
        <fullName evidence="16">TonB-dependent receptor</fullName>
    </submittedName>
</protein>
<reference evidence="16 17" key="1">
    <citation type="submission" date="2023-03" db="EMBL/GenBank/DDBJ databases">
        <title>NovoSphingobium album sp. nov. isolated from polycyclic aromatic hydrocarbons- and heavy-metal polluted soil.</title>
        <authorList>
            <person name="Liu Z."/>
            <person name="Wang K."/>
        </authorList>
    </citation>
    <scope>NUCLEOTIDE SEQUENCE [LARGE SCALE GENOMIC DNA]</scope>
    <source>
        <strain evidence="16 17">H3SJ31-1</strain>
    </source>
</reference>
<dbReference type="Gene3D" id="2.40.170.20">
    <property type="entry name" value="TonB-dependent receptor, beta-barrel domain"/>
    <property type="match status" value="1"/>
</dbReference>
<keyword evidence="2 10" id="KW-0813">Transport</keyword>
<dbReference type="PANTHER" id="PTHR30069">
    <property type="entry name" value="TONB-DEPENDENT OUTER MEMBRANE RECEPTOR"/>
    <property type="match status" value="1"/>
</dbReference>
<evidence type="ECO:0000256" key="7">
    <source>
        <dbReference type="ARBA" id="ARBA00023136"/>
    </source>
</evidence>
<evidence type="ECO:0000313" key="17">
    <source>
        <dbReference type="Proteomes" id="UP001216253"/>
    </source>
</evidence>
<evidence type="ECO:0000256" key="5">
    <source>
        <dbReference type="ARBA" id="ARBA00022729"/>
    </source>
</evidence>
<feature type="signal peptide" evidence="13">
    <location>
        <begin position="1"/>
        <end position="25"/>
    </location>
</feature>
<evidence type="ECO:0000256" key="13">
    <source>
        <dbReference type="SAM" id="SignalP"/>
    </source>
</evidence>
<dbReference type="Pfam" id="PF00593">
    <property type="entry name" value="TonB_dep_Rec_b-barrel"/>
    <property type="match status" value="1"/>
</dbReference>
<dbReference type="InterPro" id="IPR037066">
    <property type="entry name" value="Plug_dom_sf"/>
</dbReference>
<comment type="subcellular location">
    <subcellularLocation>
        <location evidence="1 10">Cell outer membrane</location>
        <topology evidence="1 10">Multi-pass membrane protein</topology>
    </subcellularLocation>
</comment>
<gene>
    <name evidence="16" type="ORF">PYV00_21550</name>
</gene>
<dbReference type="InterPro" id="IPR000531">
    <property type="entry name" value="Beta-barrel_TonB"/>
</dbReference>
<feature type="domain" description="TonB-dependent receptor-like beta-barrel" evidence="14">
    <location>
        <begin position="217"/>
        <end position="619"/>
    </location>
</feature>
<dbReference type="SUPFAM" id="SSF56935">
    <property type="entry name" value="Porins"/>
    <property type="match status" value="1"/>
</dbReference>
<dbReference type="RefSeq" id="WP_275230414.1">
    <property type="nucleotide sequence ID" value="NZ_JARESE010000077.1"/>
</dbReference>
<dbReference type="Gene3D" id="2.170.130.10">
    <property type="entry name" value="TonB-dependent receptor, plug domain"/>
    <property type="match status" value="1"/>
</dbReference>
<dbReference type="EMBL" id="JARESE010000077">
    <property type="protein sequence ID" value="MDE8654286.1"/>
    <property type="molecule type" value="Genomic_DNA"/>
</dbReference>
<evidence type="ECO:0000256" key="12">
    <source>
        <dbReference type="SAM" id="MobiDB-lite"/>
    </source>
</evidence>
<feature type="region of interest" description="Disordered" evidence="12">
    <location>
        <begin position="25"/>
        <end position="51"/>
    </location>
</feature>
<evidence type="ECO:0000256" key="2">
    <source>
        <dbReference type="ARBA" id="ARBA00022448"/>
    </source>
</evidence>
<dbReference type="InterPro" id="IPR039426">
    <property type="entry name" value="TonB-dep_rcpt-like"/>
</dbReference>
<evidence type="ECO:0000313" key="16">
    <source>
        <dbReference type="EMBL" id="MDE8654286.1"/>
    </source>
</evidence>
<dbReference type="Pfam" id="PF07715">
    <property type="entry name" value="Plug"/>
    <property type="match status" value="1"/>
</dbReference>
<evidence type="ECO:0000256" key="4">
    <source>
        <dbReference type="ARBA" id="ARBA00022692"/>
    </source>
</evidence>
<accession>A0ABT5WWJ7</accession>
<proteinExistence type="inferred from homology"/>
<evidence type="ECO:0000256" key="8">
    <source>
        <dbReference type="ARBA" id="ARBA00023170"/>
    </source>
</evidence>
<comment type="caution">
    <text evidence="16">The sequence shown here is derived from an EMBL/GenBank/DDBJ whole genome shotgun (WGS) entry which is preliminary data.</text>
</comment>
<dbReference type="Proteomes" id="UP001216253">
    <property type="component" value="Unassembled WGS sequence"/>
</dbReference>
<evidence type="ECO:0000256" key="6">
    <source>
        <dbReference type="ARBA" id="ARBA00023077"/>
    </source>
</evidence>
<evidence type="ECO:0000256" key="10">
    <source>
        <dbReference type="PROSITE-ProRule" id="PRU01360"/>
    </source>
</evidence>
<keyword evidence="17" id="KW-1185">Reference proteome</keyword>
<evidence type="ECO:0000259" key="15">
    <source>
        <dbReference type="Pfam" id="PF07715"/>
    </source>
</evidence>
<name>A0ABT5WWJ7_9SPHN</name>
<dbReference type="PANTHER" id="PTHR30069:SF29">
    <property type="entry name" value="HEMOGLOBIN AND HEMOGLOBIN-HAPTOGLOBIN-BINDING PROTEIN 1-RELATED"/>
    <property type="match status" value="1"/>
</dbReference>
<dbReference type="PROSITE" id="PS52016">
    <property type="entry name" value="TONB_DEPENDENT_REC_3"/>
    <property type="match status" value="1"/>
</dbReference>
<dbReference type="InterPro" id="IPR036942">
    <property type="entry name" value="Beta-barrel_TonB_sf"/>
</dbReference>
<keyword evidence="5 13" id="KW-0732">Signal</keyword>
<sequence length="665" mass="71207">MIHRTRAALLLGAVSILAAPLAAHAQDTAADPEHTDEQGEHAHDEAEEESAIIVQGTRLGRRLQDEPLRVEVIAGEEVEEKALMRPGNIAMLVNEIGGVRVQVTSPALGGANVRMQGLEGRYTQLLADNLPLYGGQAASLGLLQVAPTDLGQVEVIKGSVSALYGGSALGGVINLISKRPGDAFEADILANATTRGGQDLTAYLAGPVSGSAGVSLTTGAHRQSGQDLDGDGWLDMAAYERLTARPRFQWNGDDGASIYVTAGVMTEERTGGTLPGRTVPDGTPFVQAQDTDRYDAGIVASKPLGATGTLGLRASAMRENHLHRFGAVTEDDRHTSLFAEATLAGESGGTAWVAGAAFQSDGFRSQTFPAFDYTYDVPGLFGQIEQEAGPDLTLAASGRVDFHDTFGTQFSPRVSALYRPGRWTIRASLGRGYFAPTPFVDEIDAAGLSRLEPLADLKAETATTASLDIGWAKGSWEANLTLFGSDIDNATRLDPVAPTRVRLVNIDGTTRLRGSEMLLRFRRDGFTVTGSYVFVDSSESDPSGLGRRQQPLTPKHTAGLVGMWEEHGKGRIGIEAYYTGRQLLEDNPFRTRSRPYVHLGVLGEIVLGKVSLFANAENLLNIRQSRYDPLLLPQRAPDGRWTVDAWAPLEGFIFNAGVRLRFGGE</sequence>
<keyword evidence="8 16" id="KW-0675">Receptor</keyword>
<keyword evidence="6 11" id="KW-0798">TonB box</keyword>
<comment type="similarity">
    <text evidence="10 11">Belongs to the TonB-dependent receptor family.</text>
</comment>